<dbReference type="Proteomes" id="UP000231472">
    <property type="component" value="Unassembled WGS sequence"/>
</dbReference>
<comment type="caution">
    <text evidence="2">The sequence shown here is derived from an EMBL/GenBank/DDBJ whole genome shotgun (WGS) entry which is preliminary data.</text>
</comment>
<protein>
    <submittedName>
        <fullName evidence="2">Uncharacterized protein</fullName>
    </submittedName>
</protein>
<dbReference type="EMBL" id="PEYC01000029">
    <property type="protein sequence ID" value="PIS40114.1"/>
    <property type="molecule type" value="Genomic_DNA"/>
</dbReference>
<dbReference type="AlphaFoldDB" id="A0A2H0YNN9"/>
<sequence length="93" mass="10749">MYKLLTLISSVILIIGLLIFYVFQINTEISVRFSIKEYQKRITELSNQNKILAINSTQNGSLEKMAEIIASQDFEKIDKIHYIRVLNTQVVAK</sequence>
<evidence type="ECO:0000256" key="1">
    <source>
        <dbReference type="SAM" id="Phobius"/>
    </source>
</evidence>
<gene>
    <name evidence="2" type="ORF">COT32_01500</name>
</gene>
<evidence type="ECO:0000313" key="2">
    <source>
        <dbReference type="EMBL" id="PIS40114.1"/>
    </source>
</evidence>
<evidence type="ECO:0000313" key="3">
    <source>
        <dbReference type="Proteomes" id="UP000231472"/>
    </source>
</evidence>
<name>A0A2H0YNN9_9BACT</name>
<organism evidence="2 3">
    <name type="scientific">Candidatus Nealsonbacteria bacterium CG08_land_8_20_14_0_20_36_22</name>
    <dbReference type="NCBI Taxonomy" id="1974704"/>
    <lineage>
        <taxon>Bacteria</taxon>
        <taxon>Candidatus Nealsoniibacteriota</taxon>
    </lineage>
</organism>
<reference evidence="3" key="1">
    <citation type="submission" date="2017-09" db="EMBL/GenBank/DDBJ databases">
        <title>Depth-based differentiation of microbial function through sediment-hosted aquifers and enrichment of novel symbionts in the deep terrestrial subsurface.</title>
        <authorList>
            <person name="Probst A.J."/>
            <person name="Ladd B."/>
            <person name="Jarett J.K."/>
            <person name="Geller-Mcgrath D.E."/>
            <person name="Sieber C.M.K."/>
            <person name="Emerson J.B."/>
            <person name="Anantharaman K."/>
            <person name="Thomas B.C."/>
            <person name="Malmstrom R."/>
            <person name="Stieglmeier M."/>
            <person name="Klingl A."/>
            <person name="Woyke T."/>
            <person name="Ryan C.M."/>
            <person name="Banfield J.F."/>
        </authorList>
    </citation>
    <scope>NUCLEOTIDE SEQUENCE [LARGE SCALE GENOMIC DNA]</scope>
</reference>
<proteinExistence type="predicted"/>
<keyword evidence="1" id="KW-0472">Membrane</keyword>
<keyword evidence="1" id="KW-1133">Transmembrane helix</keyword>
<keyword evidence="1" id="KW-0812">Transmembrane</keyword>
<accession>A0A2H0YNN9</accession>
<feature type="transmembrane region" description="Helical" evidence="1">
    <location>
        <begin position="6"/>
        <end position="23"/>
    </location>
</feature>